<dbReference type="RefSeq" id="WP_008511855.1">
    <property type="nucleotide sequence ID" value="NZ_CM001403.1"/>
</dbReference>
<evidence type="ECO:0000313" key="2">
    <source>
        <dbReference type="Proteomes" id="UP000002774"/>
    </source>
</evidence>
<dbReference type="EMBL" id="CM001403">
    <property type="protein sequence ID" value="EHQ30263.1"/>
    <property type="molecule type" value="Genomic_DNA"/>
</dbReference>
<dbReference type="HOGENOM" id="CLU_1650246_0_0_10"/>
<accession>H1Y1C9</accession>
<dbReference type="STRING" id="714943.Mucpa_6206"/>
<keyword evidence="2" id="KW-1185">Reference proteome</keyword>
<gene>
    <name evidence="1" type="ORF">Mucpa_6206</name>
</gene>
<protein>
    <submittedName>
        <fullName evidence="1">Uncharacterized protein</fullName>
    </submittedName>
</protein>
<sequence>MTIEIMLDYFSLEGVINTETITAIRKDGALRKNLIYYLRQNPNRKLALTLLNEFIILRKSPQEMVPVENLMFACYILGIHQQIEDSLKIWEAKNVDFDTYCGLDIQLIAFAGLEKTIAFLKSEAGVESDKALAYITACAAGGDLDDLDTYFSVEILPWFI</sequence>
<evidence type="ECO:0000313" key="1">
    <source>
        <dbReference type="EMBL" id="EHQ30263.1"/>
    </source>
</evidence>
<name>H1Y1C9_9SPHI</name>
<proteinExistence type="predicted"/>
<dbReference type="Proteomes" id="UP000002774">
    <property type="component" value="Chromosome"/>
</dbReference>
<organism evidence="1 2">
    <name type="scientific">Mucilaginibacter paludis DSM 18603</name>
    <dbReference type="NCBI Taxonomy" id="714943"/>
    <lineage>
        <taxon>Bacteria</taxon>
        <taxon>Pseudomonadati</taxon>
        <taxon>Bacteroidota</taxon>
        <taxon>Sphingobacteriia</taxon>
        <taxon>Sphingobacteriales</taxon>
        <taxon>Sphingobacteriaceae</taxon>
        <taxon>Mucilaginibacter</taxon>
    </lineage>
</organism>
<reference evidence="1" key="1">
    <citation type="submission" date="2011-09" db="EMBL/GenBank/DDBJ databases">
        <title>The permanent draft genome of Mucilaginibacter paludis DSM 18603.</title>
        <authorList>
            <consortium name="US DOE Joint Genome Institute (JGI-PGF)"/>
            <person name="Lucas S."/>
            <person name="Han J."/>
            <person name="Lapidus A."/>
            <person name="Bruce D."/>
            <person name="Goodwin L."/>
            <person name="Pitluck S."/>
            <person name="Peters L."/>
            <person name="Kyrpides N."/>
            <person name="Mavromatis K."/>
            <person name="Ivanova N."/>
            <person name="Mikhailova N."/>
            <person name="Held B."/>
            <person name="Detter J.C."/>
            <person name="Tapia R."/>
            <person name="Han C."/>
            <person name="Land M."/>
            <person name="Hauser L."/>
            <person name="Markowitz V."/>
            <person name="Cheng J.-F."/>
            <person name="Hugenholtz P."/>
            <person name="Woyke T."/>
            <person name="Wu D."/>
            <person name="Tindall B."/>
            <person name="Brambilla E."/>
            <person name="Klenk H.-P."/>
            <person name="Eisen J.A."/>
        </authorList>
    </citation>
    <scope>NUCLEOTIDE SEQUENCE [LARGE SCALE GENOMIC DNA]</scope>
    <source>
        <strain evidence="1">DSM 18603</strain>
    </source>
</reference>
<dbReference type="OrthoDB" id="2652375at2"/>
<dbReference type="AlphaFoldDB" id="H1Y1C9"/>